<feature type="region of interest" description="Disordered" evidence="5">
    <location>
        <begin position="213"/>
        <end position="258"/>
    </location>
</feature>
<feature type="region of interest" description="Disordered" evidence="5">
    <location>
        <begin position="115"/>
        <end position="182"/>
    </location>
</feature>
<evidence type="ECO:0000313" key="8">
    <source>
        <dbReference type="Proteomes" id="UP000483820"/>
    </source>
</evidence>
<dbReference type="GO" id="GO:0080090">
    <property type="term" value="P:regulation of primary metabolic process"/>
    <property type="evidence" value="ECO:0007669"/>
    <property type="project" value="UniProtKB-ARBA"/>
</dbReference>
<dbReference type="Gene3D" id="3.40.395.10">
    <property type="entry name" value="Adenoviral Proteinase, Chain A"/>
    <property type="match status" value="1"/>
</dbReference>
<dbReference type="Proteomes" id="UP000483820">
    <property type="component" value="Chromosome III"/>
</dbReference>
<dbReference type="PROSITE" id="PS50600">
    <property type="entry name" value="ULP_PROTEASE"/>
    <property type="match status" value="1"/>
</dbReference>
<feature type="region of interest" description="Disordered" evidence="5">
    <location>
        <begin position="1"/>
        <end position="42"/>
    </location>
</feature>
<dbReference type="KEGG" id="crq:GCK72_008523"/>
<dbReference type="CTD" id="9798662"/>
<dbReference type="InterPro" id="IPR003653">
    <property type="entry name" value="Peptidase_C48_C"/>
</dbReference>
<dbReference type="GO" id="GO:0005634">
    <property type="term" value="C:nucleus"/>
    <property type="evidence" value="ECO:0007669"/>
    <property type="project" value="TreeGrafter"/>
</dbReference>
<protein>
    <recommendedName>
        <fullName evidence="6">Ubiquitin-like protease family profile domain-containing protein</fullName>
    </recommendedName>
</protein>
<dbReference type="GO" id="GO:0016929">
    <property type="term" value="F:deSUMOylase activity"/>
    <property type="evidence" value="ECO:0007669"/>
    <property type="project" value="TreeGrafter"/>
</dbReference>
<evidence type="ECO:0000256" key="4">
    <source>
        <dbReference type="ARBA" id="ARBA00022807"/>
    </source>
</evidence>
<feature type="compositionally biased region" description="Low complexity" evidence="5">
    <location>
        <begin position="246"/>
        <end position="258"/>
    </location>
</feature>
<accession>A0A6A5GYX4</accession>
<keyword evidence="2" id="KW-0645">Protease</keyword>
<feature type="compositionally biased region" description="Acidic residues" evidence="5">
    <location>
        <begin position="131"/>
        <end position="141"/>
    </location>
</feature>
<feature type="compositionally biased region" description="Basic and acidic residues" evidence="5">
    <location>
        <begin position="115"/>
        <end position="130"/>
    </location>
</feature>
<dbReference type="GO" id="GO:0006508">
    <property type="term" value="P:proteolysis"/>
    <property type="evidence" value="ECO:0007669"/>
    <property type="project" value="UniProtKB-KW"/>
</dbReference>
<gene>
    <name evidence="7" type="ORF">GCK72_008523</name>
</gene>
<keyword evidence="3" id="KW-0378">Hydrolase</keyword>
<dbReference type="GO" id="GO:0016926">
    <property type="term" value="P:protein desumoylation"/>
    <property type="evidence" value="ECO:0007669"/>
    <property type="project" value="TreeGrafter"/>
</dbReference>
<dbReference type="SUPFAM" id="SSF54001">
    <property type="entry name" value="Cysteine proteinases"/>
    <property type="match status" value="1"/>
</dbReference>
<evidence type="ECO:0000256" key="2">
    <source>
        <dbReference type="ARBA" id="ARBA00022670"/>
    </source>
</evidence>
<dbReference type="GO" id="GO:0060255">
    <property type="term" value="P:regulation of macromolecule metabolic process"/>
    <property type="evidence" value="ECO:0007669"/>
    <property type="project" value="UniProtKB-ARBA"/>
</dbReference>
<dbReference type="GeneID" id="9798662"/>
<dbReference type="PANTHER" id="PTHR12606">
    <property type="entry name" value="SENTRIN/SUMO-SPECIFIC PROTEASE"/>
    <property type="match status" value="1"/>
</dbReference>
<dbReference type="AlphaFoldDB" id="A0A6A5GYX4"/>
<keyword evidence="4" id="KW-0788">Thiol protease</keyword>
<comment type="similarity">
    <text evidence="1">Belongs to the peptidase C48 family.</text>
</comment>
<name>A0A6A5GYX4_CAERE</name>
<reference evidence="7 8" key="1">
    <citation type="submission" date="2019-12" db="EMBL/GenBank/DDBJ databases">
        <title>Chromosome-level assembly of the Caenorhabditis remanei genome.</title>
        <authorList>
            <person name="Teterina A.A."/>
            <person name="Willis J.H."/>
            <person name="Phillips P.C."/>
        </authorList>
    </citation>
    <scope>NUCLEOTIDE SEQUENCE [LARGE SCALE GENOMIC DNA]</scope>
    <source>
        <strain evidence="7 8">PX506</strain>
        <tissue evidence="7">Whole organism</tissue>
    </source>
</reference>
<dbReference type="PANTHER" id="PTHR12606:SF141">
    <property type="entry name" value="GH15225P-RELATED"/>
    <property type="match status" value="1"/>
</dbReference>
<evidence type="ECO:0000256" key="5">
    <source>
        <dbReference type="SAM" id="MobiDB-lite"/>
    </source>
</evidence>
<dbReference type="EMBL" id="WUAV01000003">
    <property type="protein sequence ID" value="KAF1760277.1"/>
    <property type="molecule type" value="Genomic_DNA"/>
</dbReference>
<evidence type="ECO:0000256" key="3">
    <source>
        <dbReference type="ARBA" id="ARBA00022801"/>
    </source>
</evidence>
<sequence>MQNRSDDDENSRKRHWLAEEDDDPTVVDEVSPNKKPKKNKATGFGEFLARPIAHLYGMFAGYGKQKEKVQHVYEVAEDENADVVVESTARVTKELQPSSSIIFLNAEKPERIEAGSDEVKIEKHIQRDVEVSDDSDPDEIQEIPTPPTTTPTRPRTSLQGTPTNQKLEKSFEKQQDDEEGEPDVLFEKIVKTPNKQLENARAMQNEMIYLNETQDDSDGASVTSSINRFDSPGPDDSVSRPITPLSSLTGFPSSSSNSIRDFWRRSSVKKPTIHSKKPGFRIPSRVFHSTSSIQKFSSGIQKIKKSALFSRDRLLQGIVASGQYDEAALAGIGLFDQKELQKKKASDVKKKTLDVLARANNKIEELRGASRSTTPSLSRESSVIYEGSSFRSHTISTSSSVTSCKTNQRIQEAIAHIDSLNIHTPIRGPHRYEKAYESAKLKEDVLLEEARIRQGHRVETRGDLLDKKRRELELRGIVQRPKVEKKIINDFVELPEESDFIIGSAWNRMMDGKEKFVENFDIPICREDLETLSGLHWLNDNVINFYLQMIVDRCQKDQKYPKIYAFNSFFYTNITTKGYASVKRWTRKIDVFSYDIILIPVHLGVHWCLAIIDMKEKKIQFYDSLYAGNTVVLPALKNYVASESMDKKKVPFDFAGWTIEQMEDIPRQENGSDCGVFTCQFAEWASRRTTPRFTQKNMPYYRKRMVYEIVSSKLLATI</sequence>
<proteinExistence type="inferred from homology"/>
<dbReference type="InterPro" id="IPR038765">
    <property type="entry name" value="Papain-like_cys_pep_sf"/>
</dbReference>
<evidence type="ECO:0000313" key="7">
    <source>
        <dbReference type="EMBL" id="KAF1760277.1"/>
    </source>
</evidence>
<feature type="domain" description="Ubiquitin-like protease family profile" evidence="6">
    <location>
        <begin position="522"/>
        <end position="685"/>
    </location>
</feature>
<dbReference type="RefSeq" id="XP_053586451.1">
    <property type="nucleotide sequence ID" value="XM_053726874.1"/>
</dbReference>
<organism evidence="7 8">
    <name type="scientific">Caenorhabditis remanei</name>
    <name type="common">Caenorhabditis vulgaris</name>
    <dbReference type="NCBI Taxonomy" id="31234"/>
    <lineage>
        <taxon>Eukaryota</taxon>
        <taxon>Metazoa</taxon>
        <taxon>Ecdysozoa</taxon>
        <taxon>Nematoda</taxon>
        <taxon>Chromadorea</taxon>
        <taxon>Rhabditida</taxon>
        <taxon>Rhabditina</taxon>
        <taxon>Rhabditomorpha</taxon>
        <taxon>Rhabditoidea</taxon>
        <taxon>Rhabditidae</taxon>
        <taxon>Peloderinae</taxon>
        <taxon>Caenorhabditis</taxon>
    </lineage>
</organism>
<evidence type="ECO:0000259" key="6">
    <source>
        <dbReference type="PROSITE" id="PS50600"/>
    </source>
</evidence>
<evidence type="ECO:0000256" key="1">
    <source>
        <dbReference type="ARBA" id="ARBA00005234"/>
    </source>
</evidence>
<dbReference type="FunFam" id="3.40.395.10:FF:000001">
    <property type="entry name" value="Sentrin-specific protease 1"/>
    <property type="match status" value="1"/>
</dbReference>
<dbReference type="Pfam" id="PF02902">
    <property type="entry name" value="Peptidase_C48"/>
    <property type="match status" value="1"/>
</dbReference>
<comment type="caution">
    <text evidence="7">The sequence shown here is derived from an EMBL/GenBank/DDBJ whole genome shotgun (WGS) entry which is preliminary data.</text>
</comment>